<evidence type="ECO:0000313" key="3">
    <source>
        <dbReference type="EMBL" id="KAK5948079.1"/>
    </source>
</evidence>
<name>A0AAN8I273_9EURO</name>
<dbReference type="InterPro" id="IPR001810">
    <property type="entry name" value="F-box_dom"/>
</dbReference>
<dbReference type="Pfam" id="PF00646">
    <property type="entry name" value="F-box"/>
    <property type="match status" value="1"/>
</dbReference>
<accession>A0AAN8I273</accession>
<evidence type="ECO:0000259" key="2">
    <source>
        <dbReference type="Pfam" id="PF00646"/>
    </source>
</evidence>
<dbReference type="Proteomes" id="UP001316803">
    <property type="component" value="Unassembled WGS sequence"/>
</dbReference>
<feature type="region of interest" description="Disordered" evidence="1">
    <location>
        <begin position="398"/>
        <end position="430"/>
    </location>
</feature>
<dbReference type="SUPFAM" id="SSF81383">
    <property type="entry name" value="F-box domain"/>
    <property type="match status" value="1"/>
</dbReference>
<reference evidence="3 4" key="1">
    <citation type="submission" date="2022-12" db="EMBL/GenBank/DDBJ databases">
        <title>Genomic features and morphological characterization of a novel Knufia sp. strain isolated from spacecraft assembly facility.</title>
        <authorList>
            <person name="Teixeira M."/>
            <person name="Chander A.M."/>
            <person name="Stajich J.E."/>
            <person name="Venkateswaran K."/>
        </authorList>
    </citation>
    <scope>NUCLEOTIDE SEQUENCE [LARGE SCALE GENOMIC DNA]</scope>
    <source>
        <strain evidence="3 4">FJI-L2-BK-P2</strain>
    </source>
</reference>
<evidence type="ECO:0000313" key="4">
    <source>
        <dbReference type="Proteomes" id="UP001316803"/>
    </source>
</evidence>
<feature type="domain" description="F-box" evidence="2">
    <location>
        <begin position="11"/>
        <end position="60"/>
    </location>
</feature>
<keyword evidence="4" id="KW-1185">Reference proteome</keyword>
<comment type="caution">
    <text evidence="3">The sequence shown here is derived from an EMBL/GenBank/DDBJ whole genome shotgun (WGS) entry which is preliminary data.</text>
</comment>
<sequence length="430" mass="49394">MPPAMQEPEGINKLPDELLFQIISFVPYVPNANADQCPHLAIKLLSRRFNRIASSPSLRRDIVRFQFTELALLNNAADWNVSDEDLEYYAQRDQDVQSAIDKVLKPSDTPKARRAITLGLHVLCCMSTFVDGERFELNMYLMSWCIRSILSQEWFSILRYTIQRIYDHMLPTEDDFAASCDQGDYWESETTGHTRAFAQLFKRRGFETAVLTNLHWGPLLHCISQGRVRPYMDIGLMYFFLREALGYMTPDGQQINGYGAPEETLEATLNFVKGRRWRLLSPWEDDPGVQVEPGVQPEIWKAFQIELDSDVKLRKDFEDPSGSQDLNAKATDLKEIGSKLTAACDHIIGRSVPRRLRDFIVEKQVTDVSLLETWYDSDDMLDDMDLVNGMVPNIWDILGDDEDDDGDFDDMEEENSEDMYDDSSDDMSEG</sequence>
<dbReference type="AlphaFoldDB" id="A0AAN8I273"/>
<evidence type="ECO:0000256" key="1">
    <source>
        <dbReference type="SAM" id="MobiDB-lite"/>
    </source>
</evidence>
<proteinExistence type="predicted"/>
<gene>
    <name evidence="3" type="ORF">OHC33_010920</name>
</gene>
<dbReference type="EMBL" id="JAKLMC020000054">
    <property type="protein sequence ID" value="KAK5948079.1"/>
    <property type="molecule type" value="Genomic_DNA"/>
</dbReference>
<dbReference type="Gene3D" id="1.20.1280.50">
    <property type="match status" value="1"/>
</dbReference>
<dbReference type="InterPro" id="IPR036047">
    <property type="entry name" value="F-box-like_dom_sf"/>
</dbReference>
<organism evidence="3 4">
    <name type="scientific">Knufia fluminis</name>
    <dbReference type="NCBI Taxonomy" id="191047"/>
    <lineage>
        <taxon>Eukaryota</taxon>
        <taxon>Fungi</taxon>
        <taxon>Dikarya</taxon>
        <taxon>Ascomycota</taxon>
        <taxon>Pezizomycotina</taxon>
        <taxon>Eurotiomycetes</taxon>
        <taxon>Chaetothyriomycetidae</taxon>
        <taxon>Chaetothyriales</taxon>
        <taxon>Trichomeriaceae</taxon>
        <taxon>Knufia</taxon>
    </lineage>
</organism>
<protein>
    <recommendedName>
        <fullName evidence="2">F-box domain-containing protein</fullName>
    </recommendedName>
</protein>